<dbReference type="InterPro" id="IPR053943">
    <property type="entry name" value="RlmKL-like_Mtase_CS"/>
</dbReference>
<organism evidence="5 8">
    <name type="scientific">Halanaerobium congolense</name>
    <dbReference type="NCBI Taxonomy" id="54121"/>
    <lineage>
        <taxon>Bacteria</taxon>
        <taxon>Bacillati</taxon>
        <taxon>Bacillota</taxon>
        <taxon>Clostridia</taxon>
        <taxon>Halanaerobiales</taxon>
        <taxon>Halanaerobiaceae</taxon>
        <taxon>Halanaerobium</taxon>
    </lineage>
</organism>
<name>A0A1G6P4G7_9FIRM</name>
<dbReference type="PROSITE" id="PS01261">
    <property type="entry name" value="UPF0020"/>
    <property type="match status" value="1"/>
</dbReference>
<dbReference type="Proteomes" id="UP000295472">
    <property type="component" value="Unassembled WGS sequence"/>
</dbReference>
<dbReference type="GO" id="GO:0003723">
    <property type="term" value="F:RNA binding"/>
    <property type="evidence" value="ECO:0007669"/>
    <property type="project" value="UniProtKB-UniRule"/>
</dbReference>
<dbReference type="InterPro" id="IPR029063">
    <property type="entry name" value="SAM-dependent_MTases_sf"/>
</dbReference>
<dbReference type="CDD" id="cd11715">
    <property type="entry name" value="THUMP_AdoMetMT"/>
    <property type="match status" value="1"/>
</dbReference>
<dbReference type="InterPro" id="IPR004114">
    <property type="entry name" value="THUMP_dom"/>
</dbReference>
<proteinExistence type="predicted"/>
<dbReference type="Pfam" id="PF22020">
    <property type="entry name" value="RlmL_1st"/>
    <property type="match status" value="1"/>
</dbReference>
<dbReference type="EMBL" id="SOEF01000003">
    <property type="protein sequence ID" value="TDX46875.1"/>
    <property type="molecule type" value="Genomic_DNA"/>
</dbReference>
<dbReference type="Pfam" id="PF01170">
    <property type="entry name" value="UPF0020"/>
    <property type="match status" value="1"/>
</dbReference>
<keyword evidence="3" id="KW-0694">RNA-binding</keyword>
<dbReference type="AlphaFoldDB" id="A0A1G6P4G7"/>
<evidence type="ECO:0000256" key="3">
    <source>
        <dbReference type="PROSITE-ProRule" id="PRU00529"/>
    </source>
</evidence>
<evidence type="ECO:0000313" key="5">
    <source>
        <dbReference type="EMBL" id="SDC74494.1"/>
    </source>
</evidence>
<protein>
    <submittedName>
        <fullName evidence="5">Putative N6-adenine-specific DNA methylase</fullName>
    </submittedName>
</protein>
<sequence length="379" mass="43646">MEKIELMATSTFGMEALVKKEINDLGYEITEVKNGRITFLGDLQAVARANLWLRTAERVLVKIGDFKADDFDQLYDGVKALNWPQWLPENAEFPVSAKSIDSKLSSVPTCQSVTKKAVVDRLKEEYGTDWFDENGPLYPIELALYKNRAILTIDSSGTGLHKRGYRDLSVTAPIQETTAAGMVYLSRWDQNRILIDPFCGSGTILIEAAMMAKNQAPGLKRKFNSEKWPIFDDFEWPRARVEAKKSKKINVEPRLIMGYDHDPEAISIARYHAKQAGVEDIIHFQEQEFKDFSTNRKYGYIITNPPYGQRMGEKEEVEELYRAMGEKFLELETWSYYIITSHSKFEEIFGKEASKRRKLYNGGVETQYYQYYGPWPPKN</sequence>
<dbReference type="Proteomes" id="UP000324896">
    <property type="component" value="Unassembled WGS sequence"/>
</dbReference>
<dbReference type="Gene3D" id="3.40.50.150">
    <property type="entry name" value="Vaccinia Virus protein VP39"/>
    <property type="match status" value="1"/>
</dbReference>
<evidence type="ECO:0000313" key="6">
    <source>
        <dbReference type="EMBL" id="TDX46875.1"/>
    </source>
</evidence>
<dbReference type="GO" id="GO:0008990">
    <property type="term" value="F:rRNA (guanine-N2-)-methyltransferase activity"/>
    <property type="evidence" value="ECO:0007669"/>
    <property type="project" value="TreeGrafter"/>
</dbReference>
<keyword evidence="2" id="KW-0808">Transferase</keyword>
<evidence type="ECO:0000256" key="1">
    <source>
        <dbReference type="ARBA" id="ARBA00022603"/>
    </source>
</evidence>
<dbReference type="SMART" id="SM00981">
    <property type="entry name" value="THUMP"/>
    <property type="match status" value="1"/>
</dbReference>
<dbReference type="Pfam" id="PF02926">
    <property type="entry name" value="THUMP"/>
    <property type="match status" value="1"/>
</dbReference>
<dbReference type="InterPro" id="IPR000241">
    <property type="entry name" value="RlmKL-like_Mtase"/>
</dbReference>
<dbReference type="PROSITE" id="PS51165">
    <property type="entry name" value="THUMP"/>
    <property type="match status" value="1"/>
</dbReference>
<evidence type="ECO:0000259" key="4">
    <source>
        <dbReference type="PROSITE" id="PS51165"/>
    </source>
</evidence>
<keyword evidence="1 5" id="KW-0489">Methyltransferase</keyword>
<dbReference type="InterPro" id="IPR054170">
    <property type="entry name" value="RlmL_1st"/>
</dbReference>
<dbReference type="PANTHER" id="PTHR47313:SF1">
    <property type="entry name" value="RIBOSOMAL RNA LARGE SUBUNIT METHYLTRANSFERASE K_L"/>
    <property type="match status" value="1"/>
</dbReference>
<dbReference type="PROSITE" id="PS00092">
    <property type="entry name" value="N6_MTASE"/>
    <property type="match status" value="1"/>
</dbReference>
<dbReference type="GeneID" id="57011820"/>
<dbReference type="Gene3D" id="3.30.2130.30">
    <property type="match status" value="1"/>
</dbReference>
<dbReference type="GO" id="GO:0070043">
    <property type="term" value="F:rRNA (guanine-N7-)-methyltransferase activity"/>
    <property type="evidence" value="ECO:0007669"/>
    <property type="project" value="TreeGrafter"/>
</dbReference>
<feature type="domain" description="THUMP" evidence="4">
    <location>
        <begin position="45"/>
        <end position="155"/>
    </location>
</feature>
<dbReference type="RefSeq" id="WP_134058583.1">
    <property type="nucleotide sequence ID" value="NZ_FMYT01000013.1"/>
</dbReference>
<dbReference type="PANTHER" id="PTHR47313">
    <property type="entry name" value="RIBOSOMAL RNA LARGE SUBUNIT METHYLTRANSFERASE K/L"/>
    <property type="match status" value="1"/>
</dbReference>
<evidence type="ECO:0000313" key="7">
    <source>
        <dbReference type="Proteomes" id="UP000295472"/>
    </source>
</evidence>
<dbReference type="PRINTS" id="PR00507">
    <property type="entry name" value="N12N6MTFRASE"/>
</dbReference>
<evidence type="ECO:0000313" key="8">
    <source>
        <dbReference type="Proteomes" id="UP000324896"/>
    </source>
</evidence>
<dbReference type="SUPFAM" id="SSF53335">
    <property type="entry name" value="S-adenosyl-L-methionine-dependent methyltransferases"/>
    <property type="match status" value="1"/>
</dbReference>
<dbReference type="EMBL" id="FMYT01000013">
    <property type="protein sequence ID" value="SDC74494.1"/>
    <property type="molecule type" value="Genomic_DNA"/>
</dbReference>
<reference evidence="5 8" key="1">
    <citation type="submission" date="2016-10" db="EMBL/GenBank/DDBJ databases">
        <authorList>
            <person name="Varghese N."/>
            <person name="Submissions S."/>
        </authorList>
    </citation>
    <scope>NUCLEOTIDE SEQUENCE [LARGE SCALE GENOMIC DNA]</scope>
    <source>
        <strain evidence="5 8">WG10</strain>
    </source>
</reference>
<reference evidence="6 7" key="2">
    <citation type="submission" date="2019-03" db="EMBL/GenBank/DDBJ databases">
        <title>Subsurface microbial communities from deep shales in Ohio and West Virginia, USA.</title>
        <authorList>
            <person name="Wrighton K."/>
        </authorList>
    </citation>
    <scope>NUCLEOTIDE SEQUENCE [LARGE SCALE GENOMIC DNA]</scope>
    <source>
        <strain evidence="6 7">DSMZ 11287</strain>
    </source>
</reference>
<evidence type="ECO:0000256" key="2">
    <source>
        <dbReference type="ARBA" id="ARBA00022679"/>
    </source>
</evidence>
<dbReference type="InterPro" id="IPR002052">
    <property type="entry name" value="DNA_methylase_N6_adenine_CS"/>
</dbReference>
<accession>A0A1G6P4G7</accession>
<gene>
    <name evidence="6" type="ORF">C7954_10382</name>
    <name evidence="5" type="ORF">SAMN04488597_1139</name>
</gene>